<dbReference type="Pfam" id="PF13439">
    <property type="entry name" value="Glyco_transf_4"/>
    <property type="match status" value="1"/>
</dbReference>
<dbReference type="CDD" id="cd03809">
    <property type="entry name" value="GT4_MtfB-like"/>
    <property type="match status" value="1"/>
</dbReference>
<dbReference type="InterPro" id="IPR028098">
    <property type="entry name" value="Glyco_trans_4-like_N"/>
</dbReference>
<gene>
    <name evidence="4" type="ORF">WDU93_03395</name>
</gene>
<dbReference type="EMBL" id="JBBDGN010000002">
    <property type="protein sequence ID" value="MEJ1090726.1"/>
    <property type="molecule type" value="Genomic_DNA"/>
</dbReference>
<comment type="caution">
    <text evidence="4">The sequence shown here is derived from an EMBL/GenBank/DDBJ whole genome shotgun (WGS) entry which is preliminary data.</text>
</comment>
<evidence type="ECO:0000313" key="5">
    <source>
        <dbReference type="Proteomes" id="UP001366085"/>
    </source>
</evidence>
<organism evidence="4 5">
    <name type="scientific">Microbacterium istanbulense</name>
    <dbReference type="NCBI Taxonomy" id="3122049"/>
    <lineage>
        <taxon>Bacteria</taxon>
        <taxon>Bacillati</taxon>
        <taxon>Actinomycetota</taxon>
        <taxon>Actinomycetes</taxon>
        <taxon>Micrococcales</taxon>
        <taxon>Microbacteriaceae</taxon>
        <taxon>Microbacterium</taxon>
    </lineage>
</organism>
<sequence length="350" mass="36544">MRRLDIARVATSTPMGAEAYQAQIIGAARPALARTSTDAWRVDELVFRSLRSRLEGNRRLPLGRVAVAPAGVRRTLGRALFRGDVVTHRMSLELPPGAIDVVTLHDTVAWEFSDESAPVPAAAAELRRAAAVICVSEFSAGRAVELLGIDPPHVIHNGVDAHYFDAVPLDSSTLAGLGMTSPYVLHAGGAAVRKNLAALAEAWPLVHRERPDLTLALVGPPHPRRTELFEGMPGVRLLGRVDGALMPGLVAGAATVVVPSLYEGFGLPALEGMAAGAPVVAANTSSLPEVVGETGILTEPTGVALAAGMLDATSGDPSIAATVTAARTRARAFTWERSADAHAQVWASVS</sequence>
<dbReference type="RefSeq" id="WP_337317472.1">
    <property type="nucleotide sequence ID" value="NZ_JBBDGN010000002.1"/>
</dbReference>
<dbReference type="Gene3D" id="3.40.50.2000">
    <property type="entry name" value="Glycogen Phosphorylase B"/>
    <property type="match status" value="2"/>
</dbReference>
<protein>
    <submittedName>
        <fullName evidence="4">Glycosyltransferase family 1 protein</fullName>
    </submittedName>
</protein>
<evidence type="ECO:0000313" key="4">
    <source>
        <dbReference type="EMBL" id="MEJ1090726.1"/>
    </source>
</evidence>
<keyword evidence="5" id="KW-1185">Reference proteome</keyword>
<evidence type="ECO:0000256" key="2">
    <source>
        <dbReference type="ARBA" id="ARBA00022679"/>
    </source>
</evidence>
<reference evidence="4 5" key="1">
    <citation type="submission" date="2024-02" db="EMBL/GenBank/DDBJ databases">
        <authorList>
            <person name="Saticioglu I.B."/>
        </authorList>
    </citation>
    <scope>NUCLEOTIDE SEQUENCE [LARGE SCALE GENOMIC DNA]</scope>
    <source>
        <strain evidence="4 5">Mu-43</strain>
    </source>
</reference>
<feature type="domain" description="Glycosyltransferase subfamily 4-like N-terminal" evidence="3">
    <location>
        <begin position="101"/>
        <end position="161"/>
    </location>
</feature>
<dbReference type="Proteomes" id="UP001366085">
    <property type="component" value="Unassembled WGS sequence"/>
</dbReference>
<keyword evidence="1" id="KW-0328">Glycosyltransferase</keyword>
<keyword evidence="2" id="KW-0808">Transferase</keyword>
<accession>A0ABU8LHA6</accession>
<dbReference type="PANTHER" id="PTHR46401:SF2">
    <property type="entry name" value="GLYCOSYLTRANSFERASE WBBK-RELATED"/>
    <property type="match status" value="1"/>
</dbReference>
<proteinExistence type="predicted"/>
<evidence type="ECO:0000259" key="3">
    <source>
        <dbReference type="Pfam" id="PF13439"/>
    </source>
</evidence>
<dbReference type="Pfam" id="PF13692">
    <property type="entry name" value="Glyco_trans_1_4"/>
    <property type="match status" value="1"/>
</dbReference>
<dbReference type="SUPFAM" id="SSF53756">
    <property type="entry name" value="UDP-Glycosyltransferase/glycogen phosphorylase"/>
    <property type="match status" value="1"/>
</dbReference>
<dbReference type="PANTHER" id="PTHR46401">
    <property type="entry name" value="GLYCOSYLTRANSFERASE WBBK-RELATED"/>
    <property type="match status" value="1"/>
</dbReference>
<evidence type="ECO:0000256" key="1">
    <source>
        <dbReference type="ARBA" id="ARBA00022676"/>
    </source>
</evidence>
<name>A0ABU8LHA6_9MICO</name>